<comment type="caution">
    <text evidence="1">The sequence shown here is derived from an EMBL/GenBank/DDBJ whole genome shotgun (WGS) entry which is preliminary data.</text>
</comment>
<reference evidence="2" key="1">
    <citation type="journal article" date="2019" name="Int. J. Syst. Evol. Microbiol.">
        <title>The Global Catalogue of Microorganisms (GCM) 10K type strain sequencing project: providing services to taxonomists for standard genome sequencing and annotation.</title>
        <authorList>
            <consortium name="The Broad Institute Genomics Platform"/>
            <consortium name="The Broad Institute Genome Sequencing Center for Infectious Disease"/>
            <person name="Wu L."/>
            <person name="Ma J."/>
        </authorList>
    </citation>
    <scope>NUCLEOTIDE SEQUENCE [LARGE SCALE GENOMIC DNA]</scope>
    <source>
        <strain evidence="2">JCM 17326</strain>
    </source>
</reference>
<organism evidence="1 2">
    <name type="scientific">Nonomuraea rosea</name>
    <dbReference type="NCBI Taxonomy" id="638574"/>
    <lineage>
        <taxon>Bacteria</taxon>
        <taxon>Bacillati</taxon>
        <taxon>Actinomycetota</taxon>
        <taxon>Actinomycetes</taxon>
        <taxon>Streptosporangiales</taxon>
        <taxon>Streptosporangiaceae</taxon>
        <taxon>Nonomuraea</taxon>
    </lineage>
</organism>
<keyword evidence="2" id="KW-1185">Reference proteome</keyword>
<evidence type="ECO:0008006" key="3">
    <source>
        <dbReference type="Google" id="ProtNLM"/>
    </source>
</evidence>
<name>A0ABP6Y4R8_9ACTN</name>
<sequence>MRNARPTAADMSAVLLAQQPSGDAFKRVGRRRERDLGRVVNQQMDMVVLAVERDQPGAEAVAHLDHDFCTAAQKPAGEHSTPGMWV</sequence>
<protein>
    <recommendedName>
        <fullName evidence="3">Phosphoribosyl-AMP cyclohydrolase</fullName>
    </recommendedName>
</protein>
<gene>
    <name evidence="1" type="ORF">GCM10022419_068330</name>
</gene>
<accession>A0ABP6Y4R8</accession>
<evidence type="ECO:0000313" key="1">
    <source>
        <dbReference type="EMBL" id="GAA3577419.1"/>
    </source>
</evidence>
<dbReference type="Proteomes" id="UP001500630">
    <property type="component" value="Unassembled WGS sequence"/>
</dbReference>
<dbReference type="EMBL" id="BAABDQ010000017">
    <property type="protein sequence ID" value="GAA3577419.1"/>
    <property type="molecule type" value="Genomic_DNA"/>
</dbReference>
<proteinExistence type="predicted"/>
<evidence type="ECO:0000313" key="2">
    <source>
        <dbReference type="Proteomes" id="UP001500630"/>
    </source>
</evidence>